<dbReference type="SUPFAM" id="SSF54909">
    <property type="entry name" value="Dimeric alpha+beta barrel"/>
    <property type="match status" value="1"/>
</dbReference>
<dbReference type="AlphaFoldDB" id="A0A132B785"/>
<dbReference type="InterPro" id="IPR011008">
    <property type="entry name" value="Dimeric_a/b-barrel"/>
</dbReference>
<dbReference type="Gene3D" id="3.30.70.100">
    <property type="match status" value="1"/>
</dbReference>
<evidence type="ECO:0000259" key="2">
    <source>
        <dbReference type="Pfam" id="PF07110"/>
    </source>
</evidence>
<proteinExistence type="inferred from homology"/>
<evidence type="ECO:0000256" key="1">
    <source>
        <dbReference type="ARBA" id="ARBA00005986"/>
    </source>
</evidence>
<accession>A0A132B785</accession>
<name>A0A132B785_MOLSC</name>
<evidence type="ECO:0000313" key="3">
    <source>
        <dbReference type="EMBL" id="KUJ07859.1"/>
    </source>
</evidence>
<dbReference type="RefSeq" id="XP_018062214.1">
    <property type="nucleotide sequence ID" value="XM_018218988.1"/>
</dbReference>
<sequence>MSLPLFTDPGILWVTSKITHPDHLSEQTYLNWYDNEHIPEVLSVTPIASLLRFRNLDPNAERPYLATCPLQDMADGGELRKVSVKSEKLPDDSGVLGGSSHDCADLDYRFYQLIQKYEPNGSEATLGKTKTIVTGGFDMGPEVSEQEFHDWYDKEHLELLSQLPGYLRTTRYKLLNHRTNAEARAIKGLPSRPNDTAIEKTEPPMFHAVHEFSIEELDNEAAMKTIGTERAKRIFSNATKSEYAVYRLEKSFGDGKFHH</sequence>
<dbReference type="EMBL" id="KQ947438">
    <property type="protein sequence ID" value="KUJ07859.1"/>
    <property type="molecule type" value="Genomic_DNA"/>
</dbReference>
<dbReference type="Pfam" id="PF07110">
    <property type="entry name" value="EthD"/>
    <property type="match status" value="1"/>
</dbReference>
<dbReference type="Proteomes" id="UP000070700">
    <property type="component" value="Unassembled WGS sequence"/>
</dbReference>
<comment type="similarity">
    <text evidence="1">Belongs to the tpcK family.</text>
</comment>
<dbReference type="OrthoDB" id="2851338at2759"/>
<dbReference type="InParanoid" id="A0A132B785"/>
<gene>
    <name evidence="3" type="ORF">LY89DRAFT_725586</name>
</gene>
<keyword evidence="4" id="KW-1185">Reference proteome</keyword>
<feature type="domain" description="EthD" evidence="2">
    <location>
        <begin position="141"/>
        <end position="186"/>
    </location>
</feature>
<organism evidence="3 4">
    <name type="scientific">Mollisia scopiformis</name>
    <name type="common">Conifer needle endophyte fungus</name>
    <name type="synonym">Phialocephala scopiformis</name>
    <dbReference type="NCBI Taxonomy" id="149040"/>
    <lineage>
        <taxon>Eukaryota</taxon>
        <taxon>Fungi</taxon>
        <taxon>Dikarya</taxon>
        <taxon>Ascomycota</taxon>
        <taxon>Pezizomycotina</taxon>
        <taxon>Leotiomycetes</taxon>
        <taxon>Helotiales</taxon>
        <taxon>Mollisiaceae</taxon>
        <taxon>Mollisia</taxon>
    </lineage>
</organism>
<reference evidence="3 4" key="1">
    <citation type="submission" date="2015-10" db="EMBL/GenBank/DDBJ databases">
        <title>Full genome of DAOMC 229536 Phialocephala scopiformis, a fungal endophyte of spruce producing the potent anti-insectan compound rugulosin.</title>
        <authorList>
            <consortium name="DOE Joint Genome Institute"/>
            <person name="Walker A.K."/>
            <person name="Frasz S.L."/>
            <person name="Seifert K.A."/>
            <person name="Miller J.D."/>
            <person name="Mondo S.J."/>
            <person name="Labutti K."/>
            <person name="Lipzen A."/>
            <person name="Dockter R."/>
            <person name="Kennedy M."/>
            <person name="Grigoriev I.V."/>
            <person name="Spatafora J.W."/>
        </authorList>
    </citation>
    <scope>NUCLEOTIDE SEQUENCE [LARGE SCALE GENOMIC DNA]</scope>
    <source>
        <strain evidence="3 4">CBS 120377</strain>
    </source>
</reference>
<dbReference type="InterPro" id="IPR009799">
    <property type="entry name" value="EthD_dom"/>
</dbReference>
<dbReference type="GO" id="GO:0016491">
    <property type="term" value="F:oxidoreductase activity"/>
    <property type="evidence" value="ECO:0007669"/>
    <property type="project" value="InterPro"/>
</dbReference>
<dbReference type="GeneID" id="28828714"/>
<evidence type="ECO:0000313" key="4">
    <source>
        <dbReference type="Proteomes" id="UP000070700"/>
    </source>
</evidence>
<dbReference type="KEGG" id="psco:LY89DRAFT_725586"/>
<protein>
    <recommendedName>
        <fullName evidence="2">EthD domain-containing protein</fullName>
    </recommendedName>
</protein>